<proteinExistence type="inferred from homology"/>
<evidence type="ECO:0000256" key="1">
    <source>
        <dbReference type="ARBA" id="ARBA00004370"/>
    </source>
</evidence>
<keyword evidence="2 9" id="KW-0813">Transport</keyword>
<evidence type="ECO:0000256" key="9">
    <source>
        <dbReference type="HAMAP-Rule" id="MF_00422"/>
    </source>
</evidence>
<evidence type="ECO:0000256" key="6">
    <source>
        <dbReference type="ARBA" id="ARBA00022989"/>
    </source>
</evidence>
<reference evidence="10 11" key="1">
    <citation type="journal article" date="2013" name="Environ. Microbiol.">
        <title>Genome analysis of Chitinivibrio alkaliphilus gen. nov., sp. nov., a novel extremely haloalkaliphilic anaerobic chitinolytic bacterium from the candidate phylum Termite Group 3.</title>
        <authorList>
            <person name="Sorokin D.Y."/>
            <person name="Gumerov V.M."/>
            <person name="Rakitin A.L."/>
            <person name="Beletsky A.V."/>
            <person name="Damste J.S."/>
            <person name="Muyzer G."/>
            <person name="Mardanov A.V."/>
            <person name="Ravin N.V."/>
        </authorList>
    </citation>
    <scope>NUCLEOTIDE SEQUENCE [LARGE SCALE GENOMIC DNA]</scope>
    <source>
        <strain evidence="10 11">ACht1</strain>
    </source>
</reference>
<dbReference type="PRINTS" id="PR01650">
    <property type="entry name" value="SECETRNLCASE"/>
</dbReference>
<keyword evidence="6 9" id="KW-1133">Transmembrane helix</keyword>
<keyword evidence="11" id="KW-1185">Reference proteome</keyword>
<evidence type="ECO:0000313" key="10">
    <source>
        <dbReference type="EMBL" id="ERP31029.1"/>
    </source>
</evidence>
<dbReference type="InterPro" id="IPR038379">
    <property type="entry name" value="SecE_sf"/>
</dbReference>
<gene>
    <name evidence="9" type="primary">secE</name>
    <name evidence="10" type="ORF">CALK_2106</name>
</gene>
<comment type="caution">
    <text evidence="10">The sequence shown here is derived from an EMBL/GenBank/DDBJ whole genome shotgun (WGS) entry which is preliminary data.</text>
</comment>
<comment type="subunit">
    <text evidence="9">Component of the Sec protein translocase complex. Heterotrimer consisting of SecY, SecE and SecG subunits. The heterotrimers can form oligomers, although 1 heterotrimer is thought to be able to translocate proteins. Interacts with the ribosome. Interacts with SecDF, and other proteins may be involved. Interacts with SecA.</text>
</comment>
<evidence type="ECO:0000313" key="11">
    <source>
        <dbReference type="Proteomes" id="UP000017148"/>
    </source>
</evidence>
<dbReference type="RefSeq" id="WP_022637512.1">
    <property type="nucleotide sequence ID" value="NZ_ASJR01000022.1"/>
</dbReference>
<sequence length="61" mass="7058">MQTFIEYLKSVRLELLKVTWPTRDEVYSSTLLVVSFTIILTLVVWGFDSLVNFLVYSRVAG</sequence>
<dbReference type="AlphaFoldDB" id="U7D3E8"/>
<feature type="transmembrane region" description="Helical" evidence="9">
    <location>
        <begin position="26"/>
        <end position="47"/>
    </location>
</feature>
<dbReference type="Pfam" id="PF00584">
    <property type="entry name" value="SecE"/>
    <property type="match status" value="1"/>
</dbReference>
<keyword evidence="8 9" id="KW-0472">Membrane</keyword>
<dbReference type="InterPro" id="IPR005807">
    <property type="entry name" value="SecE_bac"/>
</dbReference>
<evidence type="ECO:0000256" key="2">
    <source>
        <dbReference type="ARBA" id="ARBA00022448"/>
    </source>
</evidence>
<comment type="subcellular location">
    <subcellularLocation>
        <location evidence="9">Cell membrane</location>
        <topology evidence="9">Single-pass membrane protein</topology>
    </subcellularLocation>
    <subcellularLocation>
        <location evidence="1">Membrane</location>
    </subcellularLocation>
</comment>
<keyword evidence="4 9" id="KW-0812">Transmembrane</keyword>
<organism evidence="10 11">
    <name type="scientific">Chitinivibrio alkaliphilus ACht1</name>
    <dbReference type="NCBI Taxonomy" id="1313304"/>
    <lineage>
        <taxon>Bacteria</taxon>
        <taxon>Pseudomonadati</taxon>
        <taxon>Fibrobacterota</taxon>
        <taxon>Chitinivibrionia</taxon>
        <taxon>Chitinivibrionales</taxon>
        <taxon>Chitinivibrionaceae</taxon>
        <taxon>Chitinivibrio</taxon>
    </lineage>
</organism>
<dbReference type="GO" id="GO:0005886">
    <property type="term" value="C:plasma membrane"/>
    <property type="evidence" value="ECO:0007669"/>
    <property type="project" value="UniProtKB-SubCell"/>
</dbReference>
<evidence type="ECO:0000256" key="4">
    <source>
        <dbReference type="ARBA" id="ARBA00022692"/>
    </source>
</evidence>
<evidence type="ECO:0000256" key="7">
    <source>
        <dbReference type="ARBA" id="ARBA00023010"/>
    </source>
</evidence>
<dbReference type="NCBIfam" id="TIGR00964">
    <property type="entry name" value="secE_bact"/>
    <property type="match status" value="1"/>
</dbReference>
<comment type="function">
    <text evidence="9">Essential subunit of the Sec protein translocation channel SecYEG. Clamps together the 2 halves of SecY. May contact the channel plug during translocation.</text>
</comment>
<evidence type="ECO:0000256" key="8">
    <source>
        <dbReference type="ARBA" id="ARBA00023136"/>
    </source>
</evidence>
<dbReference type="Gene3D" id="1.20.5.1030">
    <property type="entry name" value="Preprotein translocase secy subunit"/>
    <property type="match status" value="1"/>
</dbReference>
<dbReference type="OrthoDB" id="9813233at2"/>
<name>U7D3E8_9BACT</name>
<dbReference type="PANTHER" id="PTHR33910:SF1">
    <property type="entry name" value="PROTEIN TRANSLOCASE SUBUNIT SECE"/>
    <property type="match status" value="1"/>
</dbReference>
<dbReference type="EMBL" id="ASJR01000022">
    <property type="protein sequence ID" value="ERP31029.1"/>
    <property type="molecule type" value="Genomic_DNA"/>
</dbReference>
<accession>U7D3E8</accession>
<dbReference type="GO" id="GO:0006605">
    <property type="term" value="P:protein targeting"/>
    <property type="evidence" value="ECO:0007669"/>
    <property type="project" value="UniProtKB-UniRule"/>
</dbReference>
<dbReference type="PANTHER" id="PTHR33910">
    <property type="entry name" value="PROTEIN TRANSLOCASE SUBUNIT SECE"/>
    <property type="match status" value="1"/>
</dbReference>
<dbReference type="GO" id="GO:0009306">
    <property type="term" value="P:protein secretion"/>
    <property type="evidence" value="ECO:0007669"/>
    <property type="project" value="UniProtKB-UniRule"/>
</dbReference>
<dbReference type="Proteomes" id="UP000017148">
    <property type="component" value="Unassembled WGS sequence"/>
</dbReference>
<protein>
    <recommendedName>
        <fullName evidence="9">Protein translocase subunit SecE</fullName>
    </recommendedName>
</protein>
<dbReference type="GO" id="GO:0008320">
    <property type="term" value="F:protein transmembrane transporter activity"/>
    <property type="evidence" value="ECO:0007669"/>
    <property type="project" value="UniProtKB-UniRule"/>
</dbReference>
<evidence type="ECO:0000256" key="3">
    <source>
        <dbReference type="ARBA" id="ARBA00022475"/>
    </source>
</evidence>
<evidence type="ECO:0000256" key="5">
    <source>
        <dbReference type="ARBA" id="ARBA00022927"/>
    </source>
</evidence>
<comment type="similarity">
    <text evidence="9">Belongs to the SecE/SEC61-gamma family.</text>
</comment>
<keyword evidence="3 9" id="KW-1003">Cell membrane</keyword>
<keyword evidence="5 9" id="KW-0653">Protein transport</keyword>
<dbReference type="GO" id="GO:0065002">
    <property type="term" value="P:intracellular protein transmembrane transport"/>
    <property type="evidence" value="ECO:0007669"/>
    <property type="project" value="UniProtKB-UniRule"/>
</dbReference>
<dbReference type="GO" id="GO:0043952">
    <property type="term" value="P:protein transport by the Sec complex"/>
    <property type="evidence" value="ECO:0007669"/>
    <property type="project" value="UniProtKB-UniRule"/>
</dbReference>
<keyword evidence="7 9" id="KW-0811">Translocation</keyword>
<dbReference type="HAMAP" id="MF_00422">
    <property type="entry name" value="SecE"/>
    <property type="match status" value="1"/>
</dbReference>
<dbReference type="InterPro" id="IPR001901">
    <property type="entry name" value="Translocase_SecE/Sec61-g"/>
</dbReference>
<dbReference type="STRING" id="1313304.CALK_2106"/>